<evidence type="ECO:0000313" key="1">
    <source>
        <dbReference type="EMBL" id="CAL1673993.1"/>
    </source>
</evidence>
<sequence length="125" mass="13913">MPTLRERDERNLWLILTGAPLCVRKFSHARSSKRFHFSVPFLPCGRLRRQLLAEENPGPLTCATCESSSTTTAMRVGCGCIIATARDRSRAERRDATSGDDCEGCRYSGSCRGETLILTMQRSQA</sequence>
<reference evidence="1 2" key="1">
    <citation type="submission" date="2024-04" db="EMBL/GenBank/DDBJ databases">
        <authorList>
            <consortium name="Molecular Ecology Group"/>
        </authorList>
    </citation>
    <scope>NUCLEOTIDE SEQUENCE [LARGE SCALE GENOMIC DNA]</scope>
</reference>
<gene>
    <name evidence="1" type="ORF">LPLAT_LOCUS765</name>
</gene>
<proteinExistence type="predicted"/>
<organism evidence="1 2">
    <name type="scientific">Lasius platythorax</name>
    <dbReference type="NCBI Taxonomy" id="488582"/>
    <lineage>
        <taxon>Eukaryota</taxon>
        <taxon>Metazoa</taxon>
        <taxon>Ecdysozoa</taxon>
        <taxon>Arthropoda</taxon>
        <taxon>Hexapoda</taxon>
        <taxon>Insecta</taxon>
        <taxon>Pterygota</taxon>
        <taxon>Neoptera</taxon>
        <taxon>Endopterygota</taxon>
        <taxon>Hymenoptera</taxon>
        <taxon>Apocrita</taxon>
        <taxon>Aculeata</taxon>
        <taxon>Formicoidea</taxon>
        <taxon>Formicidae</taxon>
        <taxon>Formicinae</taxon>
        <taxon>Lasius</taxon>
        <taxon>Lasius</taxon>
    </lineage>
</organism>
<protein>
    <submittedName>
        <fullName evidence="1">Uncharacterized protein</fullName>
    </submittedName>
</protein>
<dbReference type="Proteomes" id="UP001497644">
    <property type="component" value="Chromosome 1"/>
</dbReference>
<dbReference type="AlphaFoldDB" id="A0AAV2N423"/>
<dbReference type="EMBL" id="OZ034824">
    <property type="protein sequence ID" value="CAL1673993.1"/>
    <property type="molecule type" value="Genomic_DNA"/>
</dbReference>
<accession>A0AAV2N423</accession>
<name>A0AAV2N423_9HYME</name>
<keyword evidence="2" id="KW-1185">Reference proteome</keyword>
<evidence type="ECO:0000313" key="2">
    <source>
        <dbReference type="Proteomes" id="UP001497644"/>
    </source>
</evidence>